<gene>
    <name evidence="2" type="ORF">PFICI_08079</name>
</gene>
<organism evidence="2 3">
    <name type="scientific">Pestalotiopsis fici (strain W106-1 / CGMCC3.15140)</name>
    <dbReference type="NCBI Taxonomy" id="1229662"/>
    <lineage>
        <taxon>Eukaryota</taxon>
        <taxon>Fungi</taxon>
        <taxon>Dikarya</taxon>
        <taxon>Ascomycota</taxon>
        <taxon>Pezizomycotina</taxon>
        <taxon>Sordariomycetes</taxon>
        <taxon>Xylariomycetidae</taxon>
        <taxon>Amphisphaeriales</taxon>
        <taxon>Sporocadaceae</taxon>
        <taxon>Pestalotiopsis</taxon>
    </lineage>
</organism>
<dbReference type="HOGENOM" id="CLU_725823_0_0_1"/>
<accession>W3X393</accession>
<sequence length="381" mass="42686">MTDFSRPLGRPPSKRTGHINDNNLETSGDSPASAGQLHLSDREADSGGIEYLETAMSEDPFDAESLANFLSNESPLPPVHFDTASTPNGFDHFNGDILSLFNLLSKDFSTEWPEFEPTNKLDNAENLSNAFDEVTDIGIQISDIHLRISKQLVLVRQLPWDKETILKLRCSEGSNTFRQPHQIESVEEFDPMTSTMSLISEFTQLTKGLREPNKDDNRRFSSAQHLANPSRFMDNANLATMLSTNNKLLSIFEYILSRAISALSDAKRQNSTIPLRPLLSLGKYEVSPQIERSIVARLLSNLVSHEIGMLERTLGVPPDWAVIPQDFKDDYRGSAMLGGTRGETMLKAMNVEERDGTDSSDRKDCIVDLLRKRIHELGQMM</sequence>
<dbReference type="EMBL" id="KI912113">
    <property type="protein sequence ID" value="ETS80550.1"/>
    <property type="molecule type" value="Genomic_DNA"/>
</dbReference>
<dbReference type="Proteomes" id="UP000030651">
    <property type="component" value="Unassembled WGS sequence"/>
</dbReference>
<name>W3X393_PESFW</name>
<dbReference type="InParanoid" id="W3X393"/>
<evidence type="ECO:0000313" key="3">
    <source>
        <dbReference type="Proteomes" id="UP000030651"/>
    </source>
</evidence>
<evidence type="ECO:0000313" key="2">
    <source>
        <dbReference type="EMBL" id="ETS80550.1"/>
    </source>
</evidence>
<dbReference type="KEGG" id="pfy:PFICI_08079"/>
<dbReference type="GeneID" id="19273092"/>
<evidence type="ECO:0000256" key="1">
    <source>
        <dbReference type="SAM" id="MobiDB-lite"/>
    </source>
</evidence>
<dbReference type="AlphaFoldDB" id="W3X393"/>
<proteinExistence type="predicted"/>
<feature type="compositionally biased region" description="Polar residues" evidence="1">
    <location>
        <begin position="19"/>
        <end position="30"/>
    </location>
</feature>
<keyword evidence="3" id="KW-1185">Reference proteome</keyword>
<dbReference type="RefSeq" id="XP_007834851.1">
    <property type="nucleotide sequence ID" value="XM_007836660.1"/>
</dbReference>
<feature type="region of interest" description="Disordered" evidence="1">
    <location>
        <begin position="1"/>
        <end position="38"/>
    </location>
</feature>
<protein>
    <submittedName>
        <fullName evidence="2">Uncharacterized protein</fullName>
    </submittedName>
</protein>
<reference evidence="3" key="1">
    <citation type="journal article" date="2015" name="BMC Genomics">
        <title>Genomic and transcriptomic analysis of the endophytic fungus Pestalotiopsis fici reveals its lifestyle and high potential for synthesis of natural products.</title>
        <authorList>
            <person name="Wang X."/>
            <person name="Zhang X."/>
            <person name="Liu L."/>
            <person name="Xiang M."/>
            <person name="Wang W."/>
            <person name="Sun X."/>
            <person name="Che Y."/>
            <person name="Guo L."/>
            <person name="Liu G."/>
            <person name="Guo L."/>
            <person name="Wang C."/>
            <person name="Yin W.B."/>
            <person name="Stadler M."/>
            <person name="Zhang X."/>
            <person name="Liu X."/>
        </authorList>
    </citation>
    <scope>NUCLEOTIDE SEQUENCE [LARGE SCALE GENOMIC DNA]</scope>
    <source>
        <strain evidence="3">W106-1 / CGMCC3.15140</strain>
    </source>
</reference>